<dbReference type="PANTHER" id="PTHR46268">
    <property type="entry name" value="STRESS RESPONSE PROTEIN NHAX"/>
    <property type="match status" value="1"/>
</dbReference>
<dbReference type="SUPFAM" id="SSF52402">
    <property type="entry name" value="Adenine nucleotide alpha hydrolases-like"/>
    <property type="match status" value="2"/>
</dbReference>
<accession>A0A455SIH2</accession>
<evidence type="ECO:0000313" key="3">
    <source>
        <dbReference type="EMBL" id="BBH87168.1"/>
    </source>
</evidence>
<reference evidence="3" key="1">
    <citation type="submission" date="2018-12" db="EMBL/GenBank/DDBJ databases">
        <title>Novel natural products biosynthetic potential of the class Ktedonobacteria.</title>
        <authorList>
            <person name="Zheng Y."/>
            <person name="Saitou A."/>
            <person name="Wang C.M."/>
            <person name="Toyoda A."/>
            <person name="Minakuchi Y."/>
            <person name="Sekiguchi Y."/>
            <person name="Ueda K."/>
            <person name="Takano H."/>
            <person name="Sakai Y."/>
            <person name="Yokota A."/>
            <person name="Yabe S."/>
        </authorList>
    </citation>
    <scope>NUCLEOTIDE SEQUENCE</scope>
    <source>
        <strain evidence="3">COM3</strain>
    </source>
</reference>
<dbReference type="AlphaFoldDB" id="A0A455SIH2"/>
<dbReference type="Gene3D" id="3.40.50.620">
    <property type="entry name" value="HUPs"/>
    <property type="match status" value="2"/>
</dbReference>
<dbReference type="InterPro" id="IPR006015">
    <property type="entry name" value="Universal_stress_UspA"/>
</dbReference>
<comment type="similarity">
    <text evidence="1">Belongs to the universal stress protein A family.</text>
</comment>
<sequence length="311" mass="34273">MFQRILIPLDGSERAETVLPIVGALARFSGAEVIAARVIPSASNYTWAVGQEMILLGDYIRREQDEAEEYLNSLAEKQRDMRFSTRLAQGDSARQILDVANEEQCDLIVLCSHGATGVERWLMGSVAHHVSRHSTIPVLMLREGDDTLTDVSAEGEYQVSTLVALDGSSRAEQILEDAVALSTALSSPLPGKVRLVHVIDQDLIRVAKQEEDPQSLVLQAQCYLDEVKRRLESKIGTELACEILTRVLIGSDVATTLLETTMTYEQECEHVILALATHGKNAVARWFVGSVADRLLCSSHKPLLICRPQGR</sequence>
<protein>
    <submittedName>
        <fullName evidence="3">Universal stress protein UspA</fullName>
    </submittedName>
</protein>
<gene>
    <name evidence="3" type="ORF">KTC_19190</name>
</gene>
<feature type="domain" description="UspA" evidence="2">
    <location>
        <begin position="162"/>
        <end position="307"/>
    </location>
</feature>
<dbReference type="InterPro" id="IPR014729">
    <property type="entry name" value="Rossmann-like_a/b/a_fold"/>
</dbReference>
<dbReference type="PRINTS" id="PR01438">
    <property type="entry name" value="UNVRSLSTRESS"/>
</dbReference>
<organism evidence="3">
    <name type="scientific">Thermosporothrix sp. COM3</name>
    <dbReference type="NCBI Taxonomy" id="2490863"/>
    <lineage>
        <taxon>Bacteria</taxon>
        <taxon>Bacillati</taxon>
        <taxon>Chloroflexota</taxon>
        <taxon>Ktedonobacteria</taxon>
        <taxon>Ktedonobacterales</taxon>
        <taxon>Thermosporotrichaceae</taxon>
        <taxon>Thermosporothrix</taxon>
    </lineage>
</organism>
<feature type="domain" description="UspA" evidence="2">
    <location>
        <begin position="1"/>
        <end position="142"/>
    </location>
</feature>
<dbReference type="EMBL" id="AP019376">
    <property type="protein sequence ID" value="BBH87168.1"/>
    <property type="molecule type" value="Genomic_DNA"/>
</dbReference>
<dbReference type="PANTHER" id="PTHR46268:SF6">
    <property type="entry name" value="UNIVERSAL STRESS PROTEIN UP12"/>
    <property type="match status" value="1"/>
</dbReference>
<proteinExistence type="inferred from homology"/>
<evidence type="ECO:0000256" key="1">
    <source>
        <dbReference type="ARBA" id="ARBA00008791"/>
    </source>
</evidence>
<evidence type="ECO:0000259" key="2">
    <source>
        <dbReference type="Pfam" id="PF00582"/>
    </source>
</evidence>
<name>A0A455SIH2_9CHLR</name>
<dbReference type="CDD" id="cd00293">
    <property type="entry name" value="USP-like"/>
    <property type="match status" value="2"/>
</dbReference>
<dbReference type="Pfam" id="PF00582">
    <property type="entry name" value="Usp"/>
    <property type="match status" value="2"/>
</dbReference>
<dbReference type="InterPro" id="IPR006016">
    <property type="entry name" value="UspA"/>
</dbReference>